<dbReference type="SMART" id="SM00908">
    <property type="entry name" value="Gal-bind_lectin"/>
    <property type="match status" value="1"/>
</dbReference>
<dbReference type="PANTHER" id="PTHR11346">
    <property type="entry name" value="GALECTIN"/>
    <property type="match status" value="1"/>
</dbReference>
<evidence type="ECO:0000256" key="2">
    <source>
        <dbReference type="RuleBase" id="RU102079"/>
    </source>
</evidence>
<dbReference type="InterPro" id="IPR044156">
    <property type="entry name" value="Galectin-like"/>
</dbReference>
<dbReference type="InterPro" id="IPR001079">
    <property type="entry name" value="Galectin_CRD"/>
</dbReference>
<dbReference type="CDD" id="cd00070">
    <property type="entry name" value="GLECT"/>
    <property type="match status" value="1"/>
</dbReference>
<reference evidence="4" key="2">
    <citation type="journal article" date="2007" name="Science">
        <title>Genome sequence of Aedes aegypti, a major arbovirus vector.</title>
        <authorList>
            <person name="Nene V."/>
            <person name="Wortman J.R."/>
            <person name="Lawson D."/>
            <person name="Haas B."/>
            <person name="Kodira C."/>
            <person name="Tu Z.J."/>
            <person name="Loftus B."/>
            <person name="Xi Z."/>
            <person name="Megy K."/>
            <person name="Grabherr M."/>
            <person name="Ren Q."/>
            <person name="Zdobnov E.M."/>
            <person name="Lobo N.F."/>
            <person name="Campbell K.S."/>
            <person name="Brown S.E."/>
            <person name="Bonaldo M.F."/>
            <person name="Zhu J."/>
            <person name="Sinkins S.P."/>
            <person name="Hogenkamp D.G."/>
            <person name="Amedeo P."/>
            <person name="Arensburger P."/>
            <person name="Atkinson P.W."/>
            <person name="Bidwell S."/>
            <person name="Biedler J."/>
            <person name="Birney E."/>
            <person name="Bruggner R.V."/>
            <person name="Costas J."/>
            <person name="Coy M.R."/>
            <person name="Crabtree J."/>
            <person name="Crawford M."/>
            <person name="Debruyn B."/>
            <person name="Decaprio D."/>
            <person name="Eiglmeier K."/>
            <person name="Eisenstadt E."/>
            <person name="El-Dorry H."/>
            <person name="Gelbart W.M."/>
            <person name="Gomes S.L."/>
            <person name="Hammond M."/>
            <person name="Hannick L.I."/>
            <person name="Hogan J.R."/>
            <person name="Holmes M.H."/>
            <person name="Jaffe D."/>
            <person name="Johnston J.S."/>
            <person name="Kennedy R.C."/>
            <person name="Koo H."/>
            <person name="Kravitz S."/>
            <person name="Kriventseva E.V."/>
            <person name="Kulp D."/>
            <person name="Labutti K."/>
            <person name="Lee E."/>
            <person name="Li S."/>
            <person name="Lovin D.D."/>
            <person name="Mao C."/>
            <person name="Mauceli E."/>
            <person name="Menck C.F."/>
            <person name="Miller J.R."/>
            <person name="Montgomery P."/>
            <person name="Mori A."/>
            <person name="Nascimento A.L."/>
            <person name="Naveira H.F."/>
            <person name="Nusbaum C."/>
            <person name="O'leary S."/>
            <person name="Orvis J."/>
            <person name="Pertea M."/>
            <person name="Quesneville H."/>
            <person name="Reidenbach K.R."/>
            <person name="Rogers Y.H."/>
            <person name="Roth C.W."/>
            <person name="Schneider J.R."/>
            <person name="Schatz M."/>
            <person name="Shumway M."/>
            <person name="Stanke M."/>
            <person name="Stinson E.O."/>
            <person name="Tubio J.M."/>
            <person name="Vanzee J.P."/>
            <person name="Verjovski-Almeida S."/>
            <person name="Werner D."/>
            <person name="White O."/>
            <person name="Wyder S."/>
            <person name="Zeng Q."/>
            <person name="Zhao Q."/>
            <person name="Zhao Y."/>
            <person name="Hill C.A."/>
            <person name="Raikhel A.S."/>
            <person name="Soares M.B."/>
            <person name="Knudson D.L."/>
            <person name="Lee N.H."/>
            <person name="Galagan J."/>
            <person name="Salzberg S.L."/>
            <person name="Paulsen I.T."/>
            <person name="Dimopoulos G."/>
            <person name="Collins F.H."/>
            <person name="Birren B."/>
            <person name="Fraser-Liggett C.M."/>
            <person name="Severson D.W."/>
        </authorList>
    </citation>
    <scope>NUCLEOTIDE SEQUENCE [LARGE SCALE GENOMIC DNA]</scope>
    <source>
        <strain evidence="4">Liverpool</strain>
    </source>
</reference>
<evidence type="ECO:0000313" key="5">
    <source>
        <dbReference type="Proteomes" id="UP000682892"/>
    </source>
</evidence>
<keyword evidence="1 2" id="KW-0430">Lectin</keyword>
<name>A0A1S4FUU9_AEDAE</name>
<dbReference type="Gene3D" id="2.60.120.200">
    <property type="match status" value="1"/>
</dbReference>
<protein>
    <recommendedName>
        <fullName evidence="2">Galectin</fullName>
    </recommendedName>
</protein>
<dbReference type="GO" id="GO:0016936">
    <property type="term" value="F:galactoside binding"/>
    <property type="evidence" value="ECO:0007669"/>
    <property type="project" value="TreeGrafter"/>
</dbReference>
<dbReference type="Pfam" id="PF00337">
    <property type="entry name" value="Gal-bind_lectin"/>
    <property type="match status" value="1"/>
</dbReference>
<evidence type="ECO:0000313" key="4">
    <source>
        <dbReference type="EMBL" id="EAT43258.1"/>
    </source>
</evidence>
<feature type="domain" description="Galectin" evidence="3">
    <location>
        <begin position="13"/>
        <end position="144"/>
    </location>
</feature>
<dbReference type="PANTHER" id="PTHR11346:SF176">
    <property type="entry name" value="32 KDA BETA-GALACTOSIDE-BINDING LECTIN LEC-3"/>
    <property type="match status" value="1"/>
</dbReference>
<dbReference type="OrthoDB" id="6251307at2759"/>
<evidence type="ECO:0000256" key="1">
    <source>
        <dbReference type="ARBA" id="ARBA00022734"/>
    </source>
</evidence>
<dbReference type="SMART" id="SM00276">
    <property type="entry name" value="GLECT"/>
    <property type="match status" value="1"/>
</dbReference>
<dbReference type="GO" id="GO:0030246">
    <property type="term" value="F:carbohydrate binding"/>
    <property type="evidence" value="ECO:0007669"/>
    <property type="project" value="UniProtKB-UniRule"/>
</dbReference>
<dbReference type="AlphaFoldDB" id="A0A1S4FUU9"/>
<sequence>MATIPVSNPSTPFLGEIPGGLSVKQRLFIRGRLTGAEMFNINLQSGAAVKPRDDTPLHISIRPGDKRIVRNSFVGGAWQQEERDGKCRIRAGAKFRLEIKVKKSHYTLKMDGEKFAKFRHRLPIEQVRFVHVGEGAVIESITTKND</sequence>
<dbReference type="HOGENOM" id="CLU_037794_3_1_1"/>
<dbReference type="OMA" id="LEYNHRI"/>
<dbReference type="Proteomes" id="UP000682892">
    <property type="component" value="Unassembled WGS sequence"/>
</dbReference>
<reference evidence="4" key="3">
    <citation type="submission" date="2012-09" db="EMBL/GenBank/DDBJ databases">
        <authorList>
            <consortium name="VectorBase"/>
        </authorList>
    </citation>
    <scope>NUCLEOTIDE SEQUENCE</scope>
    <source>
        <strain evidence="4">Liverpool</strain>
    </source>
</reference>
<proteinExistence type="predicted"/>
<dbReference type="SUPFAM" id="SSF49899">
    <property type="entry name" value="Concanavalin A-like lectins/glucanases"/>
    <property type="match status" value="1"/>
</dbReference>
<organism evidence="4 5">
    <name type="scientific">Aedes aegypti</name>
    <name type="common">Yellowfever mosquito</name>
    <name type="synonym">Culex aegypti</name>
    <dbReference type="NCBI Taxonomy" id="7159"/>
    <lineage>
        <taxon>Eukaryota</taxon>
        <taxon>Metazoa</taxon>
        <taxon>Ecdysozoa</taxon>
        <taxon>Arthropoda</taxon>
        <taxon>Hexapoda</taxon>
        <taxon>Insecta</taxon>
        <taxon>Pterygota</taxon>
        <taxon>Neoptera</taxon>
        <taxon>Endopterygota</taxon>
        <taxon>Diptera</taxon>
        <taxon>Nematocera</taxon>
        <taxon>Culicoidea</taxon>
        <taxon>Culicidae</taxon>
        <taxon>Culicinae</taxon>
        <taxon>Aedini</taxon>
        <taxon>Aedes</taxon>
        <taxon>Stegomyia</taxon>
    </lineage>
</organism>
<reference evidence="4" key="1">
    <citation type="submission" date="2005-10" db="EMBL/GenBank/DDBJ databases">
        <authorList>
            <person name="Loftus B.J."/>
            <person name="Nene V.M."/>
            <person name="Hannick L.I."/>
            <person name="Bidwell S."/>
            <person name="Haas B."/>
            <person name="Amedeo P."/>
            <person name="Orvis J."/>
            <person name="Wortman J.R."/>
            <person name="White O.R."/>
            <person name="Salzberg S."/>
            <person name="Shumway M."/>
            <person name="Koo H."/>
            <person name="Zhao Y."/>
            <person name="Holmes M."/>
            <person name="Miller J."/>
            <person name="Schatz M."/>
            <person name="Pop M."/>
            <person name="Pai G."/>
            <person name="Utterback T."/>
            <person name="Rogers Y.-H."/>
            <person name="Kravitz S."/>
            <person name="Fraser C.M."/>
        </authorList>
    </citation>
    <scope>NUCLEOTIDE SEQUENCE</scope>
    <source>
        <strain evidence="4">Liverpool</strain>
    </source>
</reference>
<dbReference type="PROSITE" id="PS51304">
    <property type="entry name" value="GALECTIN"/>
    <property type="match status" value="1"/>
</dbReference>
<accession>A0A1S4FUU9</accession>
<gene>
    <name evidence="4" type="primary">GALE6A</name>
    <name evidence="4" type="ORF">AaeL_AAEL005294</name>
</gene>
<dbReference type="InterPro" id="IPR013320">
    <property type="entry name" value="ConA-like_dom_sf"/>
</dbReference>
<dbReference type="EMBL" id="CH477335">
    <property type="protein sequence ID" value="EAT43258.1"/>
    <property type="molecule type" value="Genomic_DNA"/>
</dbReference>
<evidence type="ECO:0000259" key="3">
    <source>
        <dbReference type="PROSITE" id="PS51304"/>
    </source>
</evidence>
<dbReference type="SMR" id="A0A1S4FUU9"/>